<accession>A0A1Q9HEK7</accession>
<evidence type="ECO:0000259" key="1">
    <source>
        <dbReference type="Pfam" id="PF25509"/>
    </source>
</evidence>
<protein>
    <submittedName>
        <fullName evidence="2">PEP phosphonomutase</fullName>
    </submittedName>
</protein>
<dbReference type="SUPFAM" id="SSF51412">
    <property type="entry name" value="Inosine monophosphate dehydrogenase (IMPDH)"/>
    <property type="match status" value="1"/>
</dbReference>
<evidence type="ECO:0000313" key="3">
    <source>
        <dbReference type="Proteomes" id="UP000186313"/>
    </source>
</evidence>
<comment type="caution">
    <text evidence="2">The sequence shown here is derived from an EMBL/GenBank/DDBJ whole genome shotgun (WGS) entry which is preliminary data.</text>
</comment>
<dbReference type="Gene3D" id="3.20.20.70">
    <property type="entry name" value="Aldolase class I"/>
    <property type="match status" value="1"/>
</dbReference>
<gene>
    <name evidence="2" type="ORF">BIY22_08345</name>
</gene>
<dbReference type="AlphaFoldDB" id="A0A1Q9HEK7"/>
<proteinExistence type="predicted"/>
<organism evidence="2 3">
    <name type="scientific">Vibrio panuliri</name>
    <dbReference type="NCBI Taxonomy" id="1381081"/>
    <lineage>
        <taxon>Bacteria</taxon>
        <taxon>Pseudomonadati</taxon>
        <taxon>Pseudomonadota</taxon>
        <taxon>Gammaproteobacteria</taxon>
        <taxon>Vibrionales</taxon>
        <taxon>Vibrionaceae</taxon>
        <taxon>Vibrio</taxon>
    </lineage>
</organism>
<dbReference type="EMBL" id="MJMJ01000023">
    <property type="protein sequence ID" value="OLQ88165.1"/>
    <property type="molecule type" value="Genomic_DNA"/>
</dbReference>
<dbReference type="Pfam" id="PF25509">
    <property type="entry name" value="DUF7916"/>
    <property type="match status" value="1"/>
</dbReference>
<reference evidence="2 3" key="1">
    <citation type="submission" date="2016-09" db="EMBL/GenBank/DDBJ databases">
        <title>Genomic Taxonomy of the Vibrionaceae.</title>
        <authorList>
            <person name="Gonzalez-Castillo A."/>
            <person name="Gomez-Gil B."/>
            <person name="Enciso-Ibarra K."/>
        </authorList>
    </citation>
    <scope>NUCLEOTIDE SEQUENCE [LARGE SCALE GENOMIC DNA]</scope>
    <source>
        <strain evidence="2 3">CAIM 703</strain>
    </source>
</reference>
<dbReference type="STRING" id="1381081.BIY22_08345"/>
<sequence length="309" mass="33031">MTKRYLDCSASDIALLQGQTLLDSLRMSEGRILMAETIGALQPMLVSVSNAELAASQSADLLLLNLFDADQPEIKGMPDAIPAQELLKELARYTGRAVGVNLEAVAPDYQQSHQDFWQVSPGRLATGENAQKLYEMGARFITITGNPGNGVSNEAISHSLRSIRAAVGKQMVLIAGKMHAAGILRSGSEKIITKADVKEFADNGVDIVLVPAPGTIAGISQEYVAELIDYAHELGIMAMTAIGTSQEGASVETIRQIALMSKMAGADLHHIGDTGCAIGIAVPENIREYSIAIRGVRHTYARMARSICR</sequence>
<name>A0A1Q9HEK7_9VIBR</name>
<dbReference type="InterPro" id="IPR013785">
    <property type="entry name" value="Aldolase_TIM"/>
</dbReference>
<feature type="domain" description="DUF7916" evidence="1">
    <location>
        <begin position="6"/>
        <end position="309"/>
    </location>
</feature>
<dbReference type="OrthoDB" id="5581965at2"/>
<dbReference type="RefSeq" id="WP_075709333.1">
    <property type="nucleotide sequence ID" value="NZ_MJMJ01000023.1"/>
</dbReference>
<dbReference type="InterPro" id="IPR057238">
    <property type="entry name" value="DUF7916"/>
</dbReference>
<dbReference type="Proteomes" id="UP000186313">
    <property type="component" value="Unassembled WGS sequence"/>
</dbReference>
<evidence type="ECO:0000313" key="2">
    <source>
        <dbReference type="EMBL" id="OLQ88165.1"/>
    </source>
</evidence>